<feature type="transmembrane region" description="Helical" evidence="2">
    <location>
        <begin position="5"/>
        <end position="25"/>
    </location>
</feature>
<name>A0A916NAQ6_9FLAO</name>
<keyword evidence="2" id="KW-1133">Transmembrane helix</keyword>
<dbReference type="AlphaFoldDB" id="A0A916NAQ6"/>
<sequence length="1043" mass="110684">MIRSIYIKATLNASLVIMFVFMGWLTCYSQDTGPGGVGTAANTAFWLDAGSLGLGDGAAVSSWADQGGNGNDFSQSVGGSQPTYHLSGSINGLPTVDFGGAHFLESGAIPELDSDEISFFIVSKSNINMTNGSVRCLINNETDLTNQAWKSFYYRASSVDSYMVRHGKDASLGNVISSSKFPTSEIQTPKILSQFWTASNNINGKIDGSTNAGQSGADLSGWTHTKTTIGSQFGSIRFFNGEIAEVIVFDEVVNAAQEIIIYNYLGAKYNISLDANAHYTAGATHGAEVAGIGREDASNIHNSAQGSGIVAVTSAGITSDGAYLLWGHDEGGLTTTAVNTPAAYAATGGTRLVQEWKVSEVSEVGDITLEFDLTGITFGKDDQYELLVDEDGDGDFSDAITYSGIPTGDIISFSLTANDLDDGYLFTIGNTQEKIISVIDGQNWNDVTTWSSDFLPTTLNDVIVDNGHAVTVSDNQFSLDLTVNGTGTLVVDNGANLEVSGNVDSDGTFTCNSGSKITLNGAVAQTLDFVGTIALDSLEVNNANGVTFNTGSFTFSGTLFPTSGDVDFGANSVTFLSDATGTASIGPIGGGVAITMTNVTSQRFIEGGDAGWTEVGFPFDNSFKLSDWDDELFISGPGGTFLDGCAYGSGGSCFTSVKYWDPSLSKMFGVTNADSAVNAGRGFDIYLGDNLSTFSAATISTTKNLNLNANPAIAVQNGWNFIANPVLAPIDWNNVTLGGGVNNYFWVFDAEDGWQFYEPGGSPETFSANLTGGIISAYQGIWVFNSGGASDVTFNESAKSVGSSDAFVKSLNGKASIEHNCFTMRMEDKLSPTTFGKLYIDFANERSNMPKLPTLPGSYKSINLYADFEGEQYSVLTLGTYIEDCIRLPIGMEGVSAGVFSLSFDNVPKDRELYIVNYVSGERIRVTSKSDIEIYLTEQNRSAFKLLVLSKSGDCETSAHEDLNVAYNDWDGIVVTDFSNTEMEVHTFNVFDLTGKLILSEKSAVDTASKYVIPANLSAGSYIIEVRSASGIVGTGKVVVTQN</sequence>
<proteinExistence type="predicted"/>
<dbReference type="Pfam" id="PF26628">
    <property type="entry name" value="DUF8202"/>
    <property type="match status" value="1"/>
</dbReference>
<gene>
    <name evidence="4" type="ORF">CRYO30217_01018</name>
</gene>
<evidence type="ECO:0000313" key="5">
    <source>
        <dbReference type="Proteomes" id="UP000683507"/>
    </source>
</evidence>
<protein>
    <recommendedName>
        <fullName evidence="3">DUF8202 domain-containing protein</fullName>
    </recommendedName>
</protein>
<dbReference type="EMBL" id="OU015584">
    <property type="protein sequence ID" value="CAG5079691.1"/>
    <property type="molecule type" value="Genomic_DNA"/>
</dbReference>
<dbReference type="Proteomes" id="UP000683507">
    <property type="component" value="Chromosome"/>
</dbReference>
<keyword evidence="2" id="KW-0812">Transmembrane</keyword>
<dbReference type="InterPro" id="IPR026444">
    <property type="entry name" value="Secre_tail"/>
</dbReference>
<dbReference type="NCBIfam" id="TIGR04183">
    <property type="entry name" value="Por_Secre_tail"/>
    <property type="match status" value="1"/>
</dbReference>
<dbReference type="InterPro" id="IPR058515">
    <property type="entry name" value="DUF8202"/>
</dbReference>
<dbReference type="KEGG" id="ptan:CRYO30217_01018"/>
<evidence type="ECO:0000256" key="1">
    <source>
        <dbReference type="ARBA" id="ARBA00022729"/>
    </source>
</evidence>
<reference evidence="4" key="1">
    <citation type="submission" date="2021-04" db="EMBL/GenBank/DDBJ databases">
        <authorList>
            <person name="Rodrigo-Torres L."/>
            <person name="Arahal R. D."/>
            <person name="Lucena T."/>
        </authorList>
    </citation>
    <scope>NUCLEOTIDE SEQUENCE</scope>
    <source>
        <strain evidence="4">AS29M-1</strain>
    </source>
</reference>
<accession>A0A916NAQ6</accession>
<keyword evidence="2" id="KW-0472">Membrane</keyword>
<evidence type="ECO:0000313" key="4">
    <source>
        <dbReference type="EMBL" id="CAG5079691.1"/>
    </source>
</evidence>
<evidence type="ECO:0000259" key="3">
    <source>
        <dbReference type="Pfam" id="PF26628"/>
    </source>
</evidence>
<keyword evidence="5" id="KW-1185">Reference proteome</keyword>
<organism evidence="4 5">
    <name type="scientific">Parvicella tangerina</name>
    <dbReference type="NCBI Taxonomy" id="2829795"/>
    <lineage>
        <taxon>Bacteria</taxon>
        <taxon>Pseudomonadati</taxon>
        <taxon>Bacteroidota</taxon>
        <taxon>Flavobacteriia</taxon>
        <taxon>Flavobacteriales</taxon>
        <taxon>Parvicellaceae</taxon>
        <taxon>Parvicella</taxon>
    </lineage>
</organism>
<evidence type="ECO:0000256" key="2">
    <source>
        <dbReference type="SAM" id="Phobius"/>
    </source>
</evidence>
<feature type="domain" description="DUF8202" evidence="3">
    <location>
        <begin position="263"/>
        <end position="403"/>
    </location>
</feature>
<keyword evidence="1" id="KW-0732">Signal</keyword>